<dbReference type="RefSeq" id="WP_369017809.1">
    <property type="nucleotide sequence ID" value="NZ_CP121689.1"/>
</dbReference>
<dbReference type="NCBIfam" id="TIGR01853">
    <property type="entry name" value="lipid_A_lpxD"/>
    <property type="match status" value="1"/>
</dbReference>
<dbReference type="InterPro" id="IPR011004">
    <property type="entry name" value="Trimer_LpxA-like_sf"/>
</dbReference>
<dbReference type="PANTHER" id="PTHR43378">
    <property type="entry name" value="UDP-3-O-ACYLGLUCOSAMINE N-ACYLTRANSFERASE"/>
    <property type="match status" value="1"/>
</dbReference>
<dbReference type="InterPro" id="IPR007691">
    <property type="entry name" value="LpxD"/>
</dbReference>
<evidence type="ECO:0000256" key="6">
    <source>
        <dbReference type="ARBA" id="ARBA00023315"/>
    </source>
</evidence>
<dbReference type="SUPFAM" id="SSF51161">
    <property type="entry name" value="Trimeric LpxA-like enzymes"/>
    <property type="match status" value="1"/>
</dbReference>
<reference evidence="9 10" key="1">
    <citation type="submission" date="2023-03" db="EMBL/GenBank/DDBJ databases">
        <title>Novel Species.</title>
        <authorList>
            <person name="Ma S."/>
        </authorList>
    </citation>
    <scope>NUCLEOTIDE SEQUENCE [LARGE SCALE GENOMIC DNA]</scope>
    <source>
        <strain evidence="9 10">B11</strain>
    </source>
</reference>
<comment type="function">
    <text evidence="7">Catalyzes the N-acylation of UDP-3-O-acylglucosamine using 3-hydroxyacyl-ACP as the acyl donor. Is involved in the biosynthesis of lipid A, a phosphorylated glycolipid that anchors the lipopolysaccharide to the outer membrane of the cell.</text>
</comment>
<dbReference type="Gene3D" id="2.160.10.10">
    <property type="entry name" value="Hexapeptide repeat proteins"/>
    <property type="match status" value="1"/>
</dbReference>
<evidence type="ECO:0000256" key="1">
    <source>
        <dbReference type="ARBA" id="ARBA00022516"/>
    </source>
</evidence>
<comment type="catalytic activity">
    <reaction evidence="7">
        <text>a UDP-3-O-[(3R)-3-hydroxyacyl]-alpha-D-glucosamine + a (3R)-hydroxyacyl-[ACP] = a UDP-2-N,3-O-bis[(3R)-3-hydroxyacyl]-alpha-D-glucosamine + holo-[ACP] + H(+)</text>
        <dbReference type="Rhea" id="RHEA:53836"/>
        <dbReference type="Rhea" id="RHEA-COMP:9685"/>
        <dbReference type="Rhea" id="RHEA-COMP:9945"/>
        <dbReference type="ChEBI" id="CHEBI:15378"/>
        <dbReference type="ChEBI" id="CHEBI:64479"/>
        <dbReference type="ChEBI" id="CHEBI:78827"/>
        <dbReference type="ChEBI" id="CHEBI:137740"/>
        <dbReference type="ChEBI" id="CHEBI:137748"/>
        <dbReference type="EC" id="2.3.1.191"/>
    </reaction>
</comment>
<evidence type="ECO:0000256" key="5">
    <source>
        <dbReference type="ARBA" id="ARBA00023098"/>
    </source>
</evidence>
<comment type="similarity">
    <text evidence="7">Belongs to the transferase hexapeptide repeat family. LpxD subfamily.</text>
</comment>
<dbReference type="PANTHER" id="PTHR43378:SF2">
    <property type="entry name" value="UDP-3-O-ACYLGLUCOSAMINE N-ACYLTRANSFERASE 1, MITOCHONDRIAL-RELATED"/>
    <property type="match status" value="1"/>
</dbReference>
<sequence length="338" mass="36758">MKLKEVATLLGGVTVVGDPDFEITGLNTPAQAEPGELVFLFREEFLEEVRSSRSRVLVVEEKFVAEFPDRNLLVVAHPRLAFAKIAPLFSRTEEREGVHPSAFVHPEASLGEGVWVGPFAVIEKGAQVGAQTKIFPRVYIGERVRIGSGCLIYPGVVIGADCEIGNRVILHPGVVIGGDGFGYEWDGEKHLKIPHLGRVVIEDEVEIGSNSTVDRATLGETRIGRGTKIDNLVMIAHNVRIGEQVLIAAQSGIAGSSVVEDLAVLGGQSGVVDHTRVRRATRVAARGGVVSEVGPDAVVSGFPAQEHHREMRQQALIRKLPELFQRIRKLEKAVFRKQ</sequence>
<keyword evidence="2 7" id="KW-0441">Lipid A biosynthesis</keyword>
<dbReference type="Proteomes" id="UP001461341">
    <property type="component" value="Chromosome"/>
</dbReference>
<keyword evidence="10" id="KW-1185">Reference proteome</keyword>
<evidence type="ECO:0000259" key="8">
    <source>
        <dbReference type="Pfam" id="PF04613"/>
    </source>
</evidence>
<keyword evidence="5 7" id="KW-0443">Lipid metabolism</keyword>
<dbReference type="HAMAP" id="MF_00523">
    <property type="entry name" value="LpxD"/>
    <property type="match status" value="1"/>
</dbReference>
<gene>
    <name evidence="7 9" type="primary">lpxD</name>
    <name evidence="9" type="ORF">QBE54_08690</name>
</gene>
<dbReference type="GO" id="GO:0103118">
    <property type="term" value="F:UDP-3-O-[(3R)-3-hydroxyacyl]-glucosamine N-acyltransferase activity"/>
    <property type="evidence" value="ECO:0007669"/>
    <property type="project" value="UniProtKB-EC"/>
</dbReference>
<dbReference type="InterPro" id="IPR001451">
    <property type="entry name" value="Hexapep"/>
</dbReference>
<dbReference type="CDD" id="cd03352">
    <property type="entry name" value="LbH_LpxD"/>
    <property type="match status" value="1"/>
</dbReference>
<feature type="active site" description="Proton acceptor" evidence="7">
    <location>
        <position position="237"/>
    </location>
</feature>
<dbReference type="EC" id="2.3.1.191" evidence="7"/>
<evidence type="ECO:0000256" key="4">
    <source>
        <dbReference type="ARBA" id="ARBA00022737"/>
    </source>
</evidence>
<accession>A0ABZ2Y9H3</accession>
<dbReference type="InterPro" id="IPR020573">
    <property type="entry name" value="UDP_GlcNAc_AcTrfase_non-rep"/>
</dbReference>
<dbReference type="EMBL" id="CP121689">
    <property type="protein sequence ID" value="WZL75659.1"/>
    <property type="molecule type" value="Genomic_DNA"/>
</dbReference>
<dbReference type="Pfam" id="PF00132">
    <property type="entry name" value="Hexapep"/>
    <property type="match status" value="2"/>
</dbReference>
<evidence type="ECO:0000256" key="3">
    <source>
        <dbReference type="ARBA" id="ARBA00022679"/>
    </source>
</evidence>
<keyword evidence="4 7" id="KW-0677">Repeat</keyword>
<evidence type="ECO:0000256" key="2">
    <source>
        <dbReference type="ARBA" id="ARBA00022556"/>
    </source>
</evidence>
<evidence type="ECO:0000313" key="9">
    <source>
        <dbReference type="EMBL" id="WZL75659.1"/>
    </source>
</evidence>
<proteinExistence type="inferred from homology"/>
<keyword evidence="3 7" id="KW-0808">Transferase</keyword>
<feature type="domain" description="UDP-3-O-[3-hydroxymyristoyl] glucosamine N-acyltransferase non-repeat region" evidence="8">
    <location>
        <begin position="20"/>
        <end position="86"/>
    </location>
</feature>
<comment type="pathway">
    <text evidence="7">Bacterial outer membrane biogenesis; LPS lipid A biosynthesis.</text>
</comment>
<dbReference type="Pfam" id="PF04613">
    <property type="entry name" value="LpxD"/>
    <property type="match status" value="1"/>
</dbReference>
<dbReference type="NCBIfam" id="NF002060">
    <property type="entry name" value="PRK00892.1"/>
    <property type="match status" value="1"/>
</dbReference>
<name>A0ABZ2Y9H3_9BACT</name>
<keyword evidence="6 7" id="KW-0012">Acyltransferase</keyword>
<dbReference type="Gene3D" id="3.40.1390.10">
    <property type="entry name" value="MurE/MurF, N-terminal domain"/>
    <property type="match status" value="1"/>
</dbReference>
<evidence type="ECO:0000256" key="7">
    <source>
        <dbReference type="HAMAP-Rule" id="MF_00523"/>
    </source>
</evidence>
<keyword evidence="1 7" id="KW-0444">Lipid biosynthesis</keyword>
<protein>
    <recommendedName>
        <fullName evidence="7">UDP-3-O-acylglucosamine N-acyltransferase</fullName>
        <ecNumber evidence="7">2.3.1.191</ecNumber>
    </recommendedName>
</protein>
<evidence type="ECO:0000313" key="10">
    <source>
        <dbReference type="Proteomes" id="UP001461341"/>
    </source>
</evidence>
<comment type="subunit">
    <text evidence="7">Homotrimer.</text>
</comment>
<organism evidence="9 10">
    <name type="scientific">Thermatribacter velox</name>
    <dbReference type="NCBI Taxonomy" id="3039681"/>
    <lineage>
        <taxon>Bacteria</taxon>
        <taxon>Pseudomonadati</taxon>
        <taxon>Atribacterota</taxon>
        <taxon>Atribacteria</taxon>
        <taxon>Atribacterales</taxon>
        <taxon>Thermatribacteraceae</taxon>
        <taxon>Thermatribacter</taxon>
    </lineage>
</organism>